<dbReference type="Proteomes" id="UP000011185">
    <property type="component" value="Unassembled WGS sequence"/>
</dbReference>
<protein>
    <submittedName>
        <fullName evidence="1">Uncharacterized protein</fullName>
    </submittedName>
</protein>
<keyword evidence="2" id="KW-1185">Reference proteome</keyword>
<dbReference type="VEuPathDB" id="MicrosporidiaDB:THOM_1534"/>
<evidence type="ECO:0000313" key="2">
    <source>
        <dbReference type="Proteomes" id="UP000011185"/>
    </source>
</evidence>
<dbReference type="AlphaFoldDB" id="L7JVN8"/>
<accession>L7JVN8</accession>
<sequence>VHCILKTFQSFRCERFYVYNDLIMSVIDDVFLVLTVIDQTSSRTTAASRKIPFSISLVS</sequence>
<dbReference type="HOGENOM" id="CLU_2967567_0_0_1"/>
<name>L7JVN8_TRAHO</name>
<dbReference type="InParanoid" id="L7JVN8"/>
<feature type="non-terminal residue" evidence="1">
    <location>
        <position position="1"/>
    </location>
</feature>
<gene>
    <name evidence="1" type="ORF">THOM_1534</name>
</gene>
<organism evidence="1 2">
    <name type="scientific">Trachipleistophora hominis</name>
    <name type="common">Microsporidian parasite</name>
    <dbReference type="NCBI Taxonomy" id="72359"/>
    <lineage>
        <taxon>Eukaryota</taxon>
        <taxon>Fungi</taxon>
        <taxon>Fungi incertae sedis</taxon>
        <taxon>Microsporidia</taxon>
        <taxon>Pleistophoridae</taxon>
        <taxon>Trachipleistophora</taxon>
    </lineage>
</organism>
<evidence type="ECO:0000313" key="1">
    <source>
        <dbReference type="EMBL" id="ELQ75494.1"/>
    </source>
</evidence>
<proteinExistence type="predicted"/>
<reference evidence="1 2" key="1">
    <citation type="journal article" date="2012" name="PLoS Pathog.">
        <title>The genome of the obligate intracellular parasite Trachipleistophora hominis: new insights into microsporidian genome dynamics and reductive evolution.</title>
        <authorList>
            <person name="Heinz E."/>
            <person name="Williams T.A."/>
            <person name="Nakjang S."/>
            <person name="Noel C.J."/>
            <person name="Swan D.C."/>
            <person name="Goldberg A.V."/>
            <person name="Harris S.R."/>
            <person name="Weinmaier T."/>
            <person name="Markert S."/>
            <person name="Becher D."/>
            <person name="Bernhardt J."/>
            <person name="Dagan T."/>
            <person name="Hacker C."/>
            <person name="Lucocq J.M."/>
            <person name="Schweder T."/>
            <person name="Rattei T."/>
            <person name="Hall N."/>
            <person name="Hirt R.P."/>
            <person name="Embley T.M."/>
        </authorList>
    </citation>
    <scope>NUCLEOTIDE SEQUENCE [LARGE SCALE GENOMIC DNA]</scope>
</reference>
<dbReference type="EMBL" id="JH993952">
    <property type="protein sequence ID" value="ELQ75494.1"/>
    <property type="molecule type" value="Genomic_DNA"/>
</dbReference>